<dbReference type="Pfam" id="PF15919">
    <property type="entry name" value="HicB_lk_antitox"/>
    <property type="match status" value="1"/>
</dbReference>
<evidence type="ECO:0000259" key="1">
    <source>
        <dbReference type="Pfam" id="PF15919"/>
    </source>
</evidence>
<dbReference type="Gene3D" id="3.30.160.250">
    <property type="match status" value="1"/>
</dbReference>
<gene>
    <name evidence="2" type="ORF">B5K06_33960</name>
</gene>
<accession>A0A370KDW8</accession>
<organism evidence="2 3">
    <name type="scientific">Rhizobium grahamii</name>
    <dbReference type="NCBI Taxonomy" id="1120045"/>
    <lineage>
        <taxon>Bacteria</taxon>
        <taxon>Pseudomonadati</taxon>
        <taxon>Pseudomonadota</taxon>
        <taxon>Alphaproteobacteria</taxon>
        <taxon>Hyphomicrobiales</taxon>
        <taxon>Rhizobiaceae</taxon>
        <taxon>Rhizobium/Agrobacterium group</taxon>
        <taxon>Rhizobium</taxon>
    </lineage>
</organism>
<dbReference type="Proteomes" id="UP000254939">
    <property type="component" value="Unassembled WGS sequence"/>
</dbReference>
<dbReference type="RefSeq" id="WP_114716112.1">
    <property type="nucleotide sequence ID" value="NZ_KZ857272.1"/>
</dbReference>
<proteinExistence type="predicted"/>
<reference evidence="2 3" key="1">
    <citation type="submission" date="2017-03" db="EMBL/GenBank/DDBJ databases">
        <title>Genome analysis of Rhizobial strains effectives or ineffectives for nitrogen fixation isolated from bean seeds.</title>
        <authorList>
            <person name="Peralta H."/>
            <person name="Aguilar-Vera A."/>
            <person name="Mora Y."/>
            <person name="Vargas-Lagunas C."/>
            <person name="Girard L."/>
            <person name="Mora J."/>
        </authorList>
    </citation>
    <scope>NUCLEOTIDE SEQUENCE [LARGE SCALE GENOMIC DNA]</scope>
    <source>
        <strain evidence="2 3">CCGM3</strain>
    </source>
</reference>
<dbReference type="InterPro" id="IPR035069">
    <property type="entry name" value="TTHA1013/TTHA0281-like"/>
</dbReference>
<dbReference type="SUPFAM" id="SSF143100">
    <property type="entry name" value="TTHA1013/TTHA0281-like"/>
    <property type="match status" value="1"/>
</dbReference>
<dbReference type="AlphaFoldDB" id="A0A370KDW8"/>
<feature type="domain" description="HicB-like antitoxin of toxin-antitoxin system" evidence="1">
    <location>
        <begin position="5"/>
        <end position="60"/>
    </location>
</feature>
<evidence type="ECO:0000313" key="3">
    <source>
        <dbReference type="Proteomes" id="UP000254939"/>
    </source>
</evidence>
<comment type="caution">
    <text evidence="2">The sequence shown here is derived from an EMBL/GenBank/DDBJ whole genome shotgun (WGS) entry which is preliminary data.</text>
</comment>
<sequence>MGWYKLAVQPDGDVWLVTSPDFDEVVSFGQTQEEACRNGRNAIEEAIAARIADGEDIPAPMMEPEGARLYVELPMMVHLKSAIYMLMREKAWTRADLQRALGWHHREQIDRLFRLDHQTKLEAIEDAFKALGVPLRVDAPFHAAAA</sequence>
<evidence type="ECO:0000313" key="2">
    <source>
        <dbReference type="EMBL" id="RDJ01437.1"/>
    </source>
</evidence>
<dbReference type="OrthoDB" id="9807959at2"/>
<dbReference type="InterPro" id="IPR031807">
    <property type="entry name" value="HicB-like"/>
</dbReference>
<name>A0A370KDW8_9HYPH</name>
<dbReference type="EMBL" id="NAAC01000051">
    <property type="protein sequence ID" value="RDJ01437.1"/>
    <property type="molecule type" value="Genomic_DNA"/>
</dbReference>
<protein>
    <recommendedName>
        <fullName evidence="1">HicB-like antitoxin of toxin-antitoxin system domain-containing protein</fullName>
    </recommendedName>
</protein>